<dbReference type="PANTHER" id="PTHR24221">
    <property type="entry name" value="ATP-BINDING CASSETTE SUB-FAMILY B"/>
    <property type="match status" value="1"/>
</dbReference>
<evidence type="ECO:0000256" key="3">
    <source>
        <dbReference type="ARBA" id="ARBA00022741"/>
    </source>
</evidence>
<proteinExistence type="predicted"/>
<feature type="transmembrane region" description="Helical" evidence="8">
    <location>
        <begin position="21"/>
        <end position="52"/>
    </location>
</feature>
<keyword evidence="5 8" id="KW-1133">Transmembrane helix</keyword>
<dbReference type="Gene3D" id="3.40.50.300">
    <property type="entry name" value="P-loop containing nucleotide triphosphate hydrolases"/>
    <property type="match status" value="1"/>
</dbReference>
<feature type="domain" description="ABC transmembrane type-1" evidence="10">
    <location>
        <begin position="34"/>
        <end position="283"/>
    </location>
</feature>
<dbReference type="InterPro" id="IPR039421">
    <property type="entry name" value="Type_1_exporter"/>
</dbReference>
<organism evidence="11 12">
    <name type="scientific">Brevibacterium otitidis</name>
    <dbReference type="NCBI Taxonomy" id="53364"/>
    <lineage>
        <taxon>Bacteria</taxon>
        <taxon>Bacillati</taxon>
        <taxon>Actinomycetota</taxon>
        <taxon>Actinomycetes</taxon>
        <taxon>Micrococcales</taxon>
        <taxon>Brevibacteriaceae</taxon>
        <taxon>Brevibacterium</taxon>
    </lineage>
</organism>
<feature type="region of interest" description="Disordered" evidence="7">
    <location>
        <begin position="596"/>
        <end position="635"/>
    </location>
</feature>
<evidence type="ECO:0000256" key="1">
    <source>
        <dbReference type="ARBA" id="ARBA00004651"/>
    </source>
</evidence>
<accession>A0ABV5X273</accession>
<evidence type="ECO:0000259" key="9">
    <source>
        <dbReference type="PROSITE" id="PS50893"/>
    </source>
</evidence>
<dbReference type="InterPro" id="IPR003439">
    <property type="entry name" value="ABC_transporter-like_ATP-bd"/>
</dbReference>
<dbReference type="SUPFAM" id="SSF52540">
    <property type="entry name" value="P-loop containing nucleoside triphosphate hydrolases"/>
    <property type="match status" value="1"/>
</dbReference>
<dbReference type="RefSeq" id="WP_376839708.1">
    <property type="nucleotide sequence ID" value="NZ_JBHMAU010000046.1"/>
</dbReference>
<evidence type="ECO:0000313" key="11">
    <source>
        <dbReference type="EMBL" id="MFB9776062.1"/>
    </source>
</evidence>
<dbReference type="Gene3D" id="1.20.1560.10">
    <property type="entry name" value="ABC transporter type 1, transmembrane domain"/>
    <property type="match status" value="1"/>
</dbReference>
<dbReference type="Pfam" id="PF00005">
    <property type="entry name" value="ABC_tran"/>
    <property type="match status" value="1"/>
</dbReference>
<protein>
    <submittedName>
        <fullName evidence="11">ABC transporter ATP-binding protein</fullName>
    </submittedName>
</protein>
<dbReference type="Pfam" id="PF00664">
    <property type="entry name" value="ABC_membrane"/>
    <property type="match status" value="1"/>
</dbReference>
<dbReference type="PROSITE" id="PS50929">
    <property type="entry name" value="ABC_TM1F"/>
    <property type="match status" value="1"/>
</dbReference>
<comment type="subcellular location">
    <subcellularLocation>
        <location evidence="1">Cell membrane</location>
        <topology evidence="1">Multi-pass membrane protein</topology>
    </subcellularLocation>
</comment>
<reference evidence="11 12" key="1">
    <citation type="submission" date="2024-09" db="EMBL/GenBank/DDBJ databases">
        <authorList>
            <person name="Sun Q."/>
            <person name="Mori K."/>
        </authorList>
    </citation>
    <scope>NUCLEOTIDE SEQUENCE [LARGE SCALE GENOMIC DNA]</scope>
    <source>
        <strain evidence="11 12">JCM 11683</strain>
    </source>
</reference>
<dbReference type="PANTHER" id="PTHR24221:SF654">
    <property type="entry name" value="ATP-BINDING CASSETTE SUB-FAMILY B MEMBER 6"/>
    <property type="match status" value="1"/>
</dbReference>
<dbReference type="InterPro" id="IPR011527">
    <property type="entry name" value="ABC1_TM_dom"/>
</dbReference>
<evidence type="ECO:0000256" key="8">
    <source>
        <dbReference type="SAM" id="Phobius"/>
    </source>
</evidence>
<dbReference type="EMBL" id="JBHMAU010000046">
    <property type="protein sequence ID" value="MFB9776062.1"/>
    <property type="molecule type" value="Genomic_DNA"/>
</dbReference>
<keyword evidence="12" id="KW-1185">Reference proteome</keyword>
<dbReference type="InterPro" id="IPR017871">
    <property type="entry name" value="ABC_transporter-like_CS"/>
</dbReference>
<feature type="region of interest" description="Disordered" evidence="7">
    <location>
        <begin position="334"/>
        <end position="354"/>
    </location>
</feature>
<sequence>MTSRTASRRELTGWLINHTRGLLSPLVFAVIARVLGQLLGVALFVLAAHLLIQAADLHVFGLQSAGQQPAEQVRIRTAIAWLAGIAIAKALLRYAEHYAGHYVAFTSLQRLRDAFFQRLIPQAPAATQGRAGAELTSRATSDIDRIEVFFAHTLPPAVSAVAVPVLALIWLAVTVSPALALALAVTVAALLVLPVATRRGAVDSAAALARVRGDIAERLGDDVQGIREVLGFGIESQRLAGLAEIDSTRGAAASRVGASQAIRGGLSALLQGGGLIAVVLVGAATDARAAAIMTALAVGVALIGPARGFEDYITGLDNAFAATARIREIMDAAPTVTDPDPAAEPATTSEPATASGADVVFDAVTFSYAPDSEHRALSDISLHASAGSWTHIVGVSGSGKSTLAGLLLRGWDPVAGSVRLGGRKVRELPLDELRSRISLAPQRPTTLNGTLRQNLTLAAPKATDEQIAAALTVAGLADWGERLDERIGPRGLSISGGQLQRLSLARALLPEPQVLIIDEGLSQLDADTAAEVRQRLQELPDLTIIEITHRADLIPAEAPVWVLDLGQVVEHGTAGQLRAGTGPFSRLVARMTSAQLSDSSSSARSVSARSASSAASAAGREAYAGRRTSRDFGAQ</sequence>
<feature type="compositionally biased region" description="Low complexity" evidence="7">
    <location>
        <begin position="596"/>
        <end position="626"/>
    </location>
</feature>
<dbReference type="InterPro" id="IPR003593">
    <property type="entry name" value="AAA+_ATPase"/>
</dbReference>
<dbReference type="SMART" id="SM00382">
    <property type="entry name" value="AAA"/>
    <property type="match status" value="1"/>
</dbReference>
<dbReference type="GO" id="GO:0005524">
    <property type="term" value="F:ATP binding"/>
    <property type="evidence" value="ECO:0007669"/>
    <property type="project" value="UniProtKB-KW"/>
</dbReference>
<dbReference type="InterPro" id="IPR027417">
    <property type="entry name" value="P-loop_NTPase"/>
</dbReference>
<dbReference type="PROSITE" id="PS50893">
    <property type="entry name" value="ABC_TRANSPORTER_2"/>
    <property type="match status" value="1"/>
</dbReference>
<keyword evidence="6 8" id="KW-0472">Membrane</keyword>
<feature type="transmembrane region" description="Helical" evidence="8">
    <location>
        <begin position="178"/>
        <end position="196"/>
    </location>
</feature>
<keyword evidence="2 8" id="KW-0812">Transmembrane</keyword>
<evidence type="ECO:0000259" key="10">
    <source>
        <dbReference type="PROSITE" id="PS50929"/>
    </source>
</evidence>
<evidence type="ECO:0000256" key="6">
    <source>
        <dbReference type="ARBA" id="ARBA00023136"/>
    </source>
</evidence>
<evidence type="ECO:0000256" key="2">
    <source>
        <dbReference type="ARBA" id="ARBA00022692"/>
    </source>
</evidence>
<keyword evidence="4 11" id="KW-0067">ATP-binding</keyword>
<evidence type="ECO:0000256" key="5">
    <source>
        <dbReference type="ARBA" id="ARBA00022989"/>
    </source>
</evidence>
<dbReference type="PROSITE" id="PS00211">
    <property type="entry name" value="ABC_TRANSPORTER_1"/>
    <property type="match status" value="1"/>
</dbReference>
<comment type="caution">
    <text evidence="11">The sequence shown here is derived from an EMBL/GenBank/DDBJ whole genome shotgun (WGS) entry which is preliminary data.</text>
</comment>
<name>A0ABV5X273_9MICO</name>
<evidence type="ECO:0000256" key="7">
    <source>
        <dbReference type="SAM" id="MobiDB-lite"/>
    </source>
</evidence>
<gene>
    <name evidence="11" type="ORF">ACFFN1_06555</name>
</gene>
<feature type="domain" description="ABC transporter" evidence="9">
    <location>
        <begin position="359"/>
        <end position="590"/>
    </location>
</feature>
<evidence type="ECO:0000313" key="12">
    <source>
        <dbReference type="Proteomes" id="UP001589707"/>
    </source>
</evidence>
<dbReference type="SUPFAM" id="SSF90123">
    <property type="entry name" value="ABC transporter transmembrane region"/>
    <property type="match status" value="1"/>
</dbReference>
<feature type="transmembrane region" description="Helical" evidence="8">
    <location>
        <begin position="72"/>
        <end position="92"/>
    </location>
</feature>
<dbReference type="Proteomes" id="UP001589707">
    <property type="component" value="Unassembled WGS sequence"/>
</dbReference>
<keyword evidence="3" id="KW-0547">Nucleotide-binding</keyword>
<feature type="transmembrane region" description="Helical" evidence="8">
    <location>
        <begin position="264"/>
        <end position="283"/>
    </location>
</feature>
<dbReference type="InterPro" id="IPR036640">
    <property type="entry name" value="ABC1_TM_sf"/>
</dbReference>
<evidence type="ECO:0000256" key="4">
    <source>
        <dbReference type="ARBA" id="ARBA00022840"/>
    </source>
</evidence>
<feature type="transmembrane region" description="Helical" evidence="8">
    <location>
        <begin position="148"/>
        <end position="172"/>
    </location>
</feature>